<evidence type="ECO:0000256" key="1">
    <source>
        <dbReference type="SAM" id="Phobius"/>
    </source>
</evidence>
<reference evidence="2 3" key="2">
    <citation type="submission" date="2020-03" db="EMBL/GenBank/DDBJ databases">
        <authorList>
            <person name="Ichikawa N."/>
            <person name="Kimura A."/>
            <person name="Kitahashi Y."/>
            <person name="Uohara A."/>
        </authorList>
    </citation>
    <scope>NUCLEOTIDE SEQUENCE [LARGE SCALE GENOMIC DNA]</scope>
    <source>
        <strain evidence="2 3">NBRC 108639</strain>
    </source>
</reference>
<gene>
    <name evidence="2" type="ORF">Phou_100000</name>
</gene>
<dbReference type="Proteomes" id="UP000482800">
    <property type="component" value="Unassembled WGS sequence"/>
</dbReference>
<keyword evidence="3" id="KW-1185">Reference proteome</keyword>
<accession>A0A6V8KQZ6</accession>
<organism evidence="2 3">
    <name type="scientific">Phytohabitans houttuyneae</name>
    <dbReference type="NCBI Taxonomy" id="1076126"/>
    <lineage>
        <taxon>Bacteria</taxon>
        <taxon>Bacillati</taxon>
        <taxon>Actinomycetota</taxon>
        <taxon>Actinomycetes</taxon>
        <taxon>Micromonosporales</taxon>
        <taxon>Micromonosporaceae</taxon>
    </lineage>
</organism>
<feature type="transmembrane region" description="Helical" evidence="1">
    <location>
        <begin position="12"/>
        <end position="32"/>
    </location>
</feature>
<proteinExistence type="predicted"/>
<reference evidence="2 3" key="1">
    <citation type="submission" date="2020-03" db="EMBL/GenBank/DDBJ databases">
        <title>Whole genome shotgun sequence of Phytohabitans houttuyneae NBRC 108639.</title>
        <authorList>
            <person name="Komaki H."/>
            <person name="Tamura T."/>
        </authorList>
    </citation>
    <scope>NUCLEOTIDE SEQUENCE [LARGE SCALE GENOMIC DNA]</scope>
    <source>
        <strain evidence="2 3">NBRC 108639</strain>
    </source>
</reference>
<name>A0A6V8KQZ6_9ACTN</name>
<comment type="caution">
    <text evidence="2">The sequence shown here is derived from an EMBL/GenBank/DDBJ whole genome shotgun (WGS) entry which is preliminary data.</text>
</comment>
<keyword evidence="1" id="KW-1133">Transmembrane helix</keyword>
<evidence type="ECO:0000313" key="3">
    <source>
        <dbReference type="Proteomes" id="UP000482800"/>
    </source>
</evidence>
<dbReference type="EMBL" id="BLPF01000004">
    <property type="protein sequence ID" value="GFJ85820.1"/>
    <property type="molecule type" value="Genomic_DNA"/>
</dbReference>
<evidence type="ECO:0000313" key="2">
    <source>
        <dbReference type="EMBL" id="GFJ85820.1"/>
    </source>
</evidence>
<keyword evidence="1" id="KW-0472">Membrane</keyword>
<sequence length="73" mass="8343">MGSDASDTPREVVLAAGTWLGMQLLADGFAWLPGRLMLQRRHGTLRHLIYLQPRKYNRRDGQIKVQAMLNVRP</sequence>
<dbReference type="AlphaFoldDB" id="A0A6V8KQZ6"/>
<keyword evidence="1" id="KW-0812">Transmembrane</keyword>
<protein>
    <submittedName>
        <fullName evidence="2">Uncharacterized protein</fullName>
    </submittedName>
</protein>